<evidence type="ECO:0000256" key="4">
    <source>
        <dbReference type="ARBA" id="ARBA00022692"/>
    </source>
</evidence>
<dbReference type="SFLD" id="SFLDS00052">
    <property type="entry name" value="Ferric_Reductase_Domain"/>
    <property type="match status" value="1"/>
</dbReference>
<evidence type="ECO:0000256" key="6">
    <source>
        <dbReference type="ARBA" id="ARBA00022989"/>
    </source>
</evidence>
<dbReference type="Gene3D" id="3.40.50.80">
    <property type="entry name" value="Nucleotide-binding domain of ferredoxin-NADP reductase (FNR) module"/>
    <property type="match status" value="1"/>
</dbReference>
<dbReference type="InterPro" id="IPR013121">
    <property type="entry name" value="Fe_red_NAD-bd_6"/>
</dbReference>
<evidence type="ECO:0000259" key="11">
    <source>
        <dbReference type="PROSITE" id="PS51384"/>
    </source>
</evidence>
<dbReference type="InterPro" id="IPR013112">
    <property type="entry name" value="FAD-bd_8"/>
</dbReference>
<dbReference type="PANTHER" id="PTHR32361:SF12">
    <property type="entry name" value="PUTATIVE (AFU_ORTHOLOGUE AFUA_1G14340)-RELATED"/>
    <property type="match status" value="1"/>
</dbReference>
<name>A0AAE0P497_9PEZI</name>
<sequence>MDSQLRVMAALQPGSPTAVLNARAGAAVPIPNPTIAPFDHGLNGVNQANNMLFSDILWWSMGAIGLMLLVFRLLQLAWEKLRHVSTMNFSGSEQAYWKKAQWSWMPALKKHLIYAPLWKKRHTREFRLSSAVNVGTVPLRFQAIVLFSYLASNLAYMFVLNWGNLNKYELSAEIRGRSGSLALVNMVPLLIYATRNNPLIPILNVSFDTYNLFHRWMGRVVVLEVVIHFIAWAFVQVADGGWESVQDKILHDRFITSGTVGTAALVIIFIAAVGPVRHAFYETFVTTHIMLAFVVFVTTWVHCVSAQLENGLPQTPWIITIMVLWAAERMARMLRLVYCNWSNRGFTEATIEALPCEATRVTMRLARYVDVHPGQHAYLRFAGINPWENHPFSIAHVEHHDDNSLPISEKEAETVQHPTSTSVSFIIGAHTGFTRKLYDTAMTAKKSGLRTLKLRAALEGPYAGHDSLDSYGHCVLIAGATGISHQLSYLPHLLKGCDEGTVATRRITLIWVIRDYDAIDWITPFMVKIMPLRQRHNVLRIKFFVTRPKASESRQPRSSTIEIFTGRPNIPTLLEKEVREQQGAMAVSVCGPGALQDDVRDAVRNLQDEQNELTYYEESYTW</sequence>
<dbReference type="GO" id="GO:0006879">
    <property type="term" value="P:intracellular iron ion homeostasis"/>
    <property type="evidence" value="ECO:0007669"/>
    <property type="project" value="TreeGrafter"/>
</dbReference>
<gene>
    <name evidence="12" type="ORF">B0H63DRAFT_7479</name>
</gene>
<dbReference type="PROSITE" id="PS51384">
    <property type="entry name" value="FAD_FR"/>
    <property type="match status" value="1"/>
</dbReference>
<organism evidence="12 13">
    <name type="scientific">Podospora didyma</name>
    <dbReference type="NCBI Taxonomy" id="330526"/>
    <lineage>
        <taxon>Eukaryota</taxon>
        <taxon>Fungi</taxon>
        <taxon>Dikarya</taxon>
        <taxon>Ascomycota</taxon>
        <taxon>Pezizomycotina</taxon>
        <taxon>Sordariomycetes</taxon>
        <taxon>Sordariomycetidae</taxon>
        <taxon>Sordariales</taxon>
        <taxon>Podosporaceae</taxon>
        <taxon>Podospora</taxon>
    </lineage>
</organism>
<feature type="transmembrane region" description="Helical" evidence="10">
    <location>
        <begin position="255"/>
        <end position="276"/>
    </location>
</feature>
<keyword evidence="8" id="KW-0406">Ion transport</keyword>
<evidence type="ECO:0000256" key="7">
    <source>
        <dbReference type="ARBA" id="ARBA00023002"/>
    </source>
</evidence>
<dbReference type="GO" id="GO:0000293">
    <property type="term" value="F:ferric-chelate reductase activity"/>
    <property type="evidence" value="ECO:0007669"/>
    <property type="project" value="UniProtKB-ARBA"/>
</dbReference>
<dbReference type="InterPro" id="IPR039261">
    <property type="entry name" value="FNR_nucleotide-bd"/>
</dbReference>
<evidence type="ECO:0000256" key="2">
    <source>
        <dbReference type="ARBA" id="ARBA00006278"/>
    </source>
</evidence>
<reference evidence="12" key="2">
    <citation type="submission" date="2023-06" db="EMBL/GenBank/DDBJ databases">
        <authorList>
            <consortium name="Lawrence Berkeley National Laboratory"/>
            <person name="Haridas S."/>
            <person name="Hensen N."/>
            <person name="Bonometti L."/>
            <person name="Westerberg I."/>
            <person name="Brannstrom I.O."/>
            <person name="Guillou S."/>
            <person name="Cros-Aarteil S."/>
            <person name="Calhoun S."/>
            <person name="Kuo A."/>
            <person name="Mondo S."/>
            <person name="Pangilinan J."/>
            <person name="Riley R."/>
            <person name="LaButti K."/>
            <person name="Andreopoulos B."/>
            <person name="Lipzen A."/>
            <person name="Chen C."/>
            <person name="Yanf M."/>
            <person name="Daum C."/>
            <person name="Ng V."/>
            <person name="Clum A."/>
            <person name="Steindorff A."/>
            <person name="Ohm R."/>
            <person name="Martin F."/>
            <person name="Silar P."/>
            <person name="Natvig D."/>
            <person name="Lalanne C."/>
            <person name="Gautier V."/>
            <person name="Ament-velasquez S.L."/>
            <person name="Kruys A."/>
            <person name="Hutchinson M.I."/>
            <person name="Powell A.J."/>
            <person name="Barry K."/>
            <person name="Miller A.N."/>
            <person name="Grigoriev I.V."/>
            <person name="Debuchy R."/>
            <person name="Gladieux P."/>
            <person name="Thoren M.H."/>
            <person name="Johannesson H."/>
        </authorList>
    </citation>
    <scope>NUCLEOTIDE SEQUENCE</scope>
    <source>
        <strain evidence="12">CBS 232.78</strain>
    </source>
</reference>
<evidence type="ECO:0000256" key="9">
    <source>
        <dbReference type="ARBA" id="ARBA00023136"/>
    </source>
</evidence>
<keyword evidence="13" id="KW-1185">Reference proteome</keyword>
<evidence type="ECO:0000256" key="5">
    <source>
        <dbReference type="ARBA" id="ARBA00022982"/>
    </source>
</evidence>
<keyword evidence="7" id="KW-0560">Oxidoreductase</keyword>
<dbReference type="EMBL" id="JAULSW010000001">
    <property type="protein sequence ID" value="KAK3393031.1"/>
    <property type="molecule type" value="Genomic_DNA"/>
</dbReference>
<evidence type="ECO:0000256" key="1">
    <source>
        <dbReference type="ARBA" id="ARBA00004141"/>
    </source>
</evidence>
<dbReference type="Pfam" id="PF08030">
    <property type="entry name" value="NAD_binding_6"/>
    <property type="match status" value="1"/>
</dbReference>
<comment type="similarity">
    <text evidence="2">Belongs to the ferric reductase (FRE) family.</text>
</comment>
<feature type="domain" description="FAD-binding FR-type" evidence="11">
    <location>
        <begin position="341"/>
        <end position="468"/>
    </location>
</feature>
<evidence type="ECO:0000256" key="10">
    <source>
        <dbReference type="SAM" id="Phobius"/>
    </source>
</evidence>
<keyword evidence="3" id="KW-0813">Transport</keyword>
<comment type="caution">
    <text evidence="12">The sequence shown here is derived from an EMBL/GenBank/DDBJ whole genome shotgun (WGS) entry which is preliminary data.</text>
</comment>
<reference evidence="12" key="1">
    <citation type="journal article" date="2023" name="Mol. Phylogenet. Evol.">
        <title>Genome-scale phylogeny and comparative genomics of the fungal order Sordariales.</title>
        <authorList>
            <person name="Hensen N."/>
            <person name="Bonometti L."/>
            <person name="Westerberg I."/>
            <person name="Brannstrom I.O."/>
            <person name="Guillou S."/>
            <person name="Cros-Aarteil S."/>
            <person name="Calhoun S."/>
            <person name="Haridas S."/>
            <person name="Kuo A."/>
            <person name="Mondo S."/>
            <person name="Pangilinan J."/>
            <person name="Riley R."/>
            <person name="LaButti K."/>
            <person name="Andreopoulos B."/>
            <person name="Lipzen A."/>
            <person name="Chen C."/>
            <person name="Yan M."/>
            <person name="Daum C."/>
            <person name="Ng V."/>
            <person name="Clum A."/>
            <person name="Steindorff A."/>
            <person name="Ohm R.A."/>
            <person name="Martin F."/>
            <person name="Silar P."/>
            <person name="Natvig D.O."/>
            <person name="Lalanne C."/>
            <person name="Gautier V."/>
            <person name="Ament-Velasquez S.L."/>
            <person name="Kruys A."/>
            <person name="Hutchinson M.I."/>
            <person name="Powell A.J."/>
            <person name="Barry K."/>
            <person name="Miller A.N."/>
            <person name="Grigoriev I.V."/>
            <person name="Debuchy R."/>
            <person name="Gladieux P."/>
            <person name="Hiltunen Thoren M."/>
            <person name="Johannesson H."/>
        </authorList>
    </citation>
    <scope>NUCLEOTIDE SEQUENCE</scope>
    <source>
        <strain evidence="12">CBS 232.78</strain>
    </source>
</reference>
<dbReference type="SFLD" id="SFLDG01168">
    <property type="entry name" value="Ferric_reductase_subgroup_(FRE"/>
    <property type="match status" value="1"/>
</dbReference>
<dbReference type="PANTHER" id="PTHR32361">
    <property type="entry name" value="FERRIC/CUPRIC REDUCTASE TRANSMEMBRANE COMPONENT"/>
    <property type="match status" value="1"/>
</dbReference>
<evidence type="ECO:0000256" key="8">
    <source>
        <dbReference type="ARBA" id="ARBA00023065"/>
    </source>
</evidence>
<keyword evidence="9 10" id="KW-0472">Membrane</keyword>
<evidence type="ECO:0000256" key="3">
    <source>
        <dbReference type="ARBA" id="ARBA00022448"/>
    </source>
</evidence>
<dbReference type="GO" id="GO:0005886">
    <property type="term" value="C:plasma membrane"/>
    <property type="evidence" value="ECO:0007669"/>
    <property type="project" value="TreeGrafter"/>
</dbReference>
<dbReference type="InterPro" id="IPR051410">
    <property type="entry name" value="Ferric/Cupric_Reductase"/>
</dbReference>
<accession>A0AAE0P497</accession>
<protein>
    <submittedName>
        <fullName evidence="12">Ferric reductase like transmembrane component-domain-containing protein</fullName>
    </submittedName>
</protein>
<dbReference type="InterPro" id="IPR013130">
    <property type="entry name" value="Fe3_Rdtase_TM_dom"/>
</dbReference>
<dbReference type="GO" id="GO:0015677">
    <property type="term" value="P:copper ion import"/>
    <property type="evidence" value="ECO:0007669"/>
    <property type="project" value="TreeGrafter"/>
</dbReference>
<feature type="transmembrane region" description="Helical" evidence="10">
    <location>
        <begin position="56"/>
        <end position="74"/>
    </location>
</feature>
<dbReference type="SUPFAM" id="SSF52343">
    <property type="entry name" value="Ferredoxin reductase-like, C-terminal NADP-linked domain"/>
    <property type="match status" value="1"/>
</dbReference>
<keyword evidence="4 10" id="KW-0812">Transmembrane</keyword>
<dbReference type="CDD" id="cd06186">
    <property type="entry name" value="NOX_Duox_like_FAD_NADP"/>
    <property type="match status" value="1"/>
</dbReference>
<comment type="subcellular location">
    <subcellularLocation>
        <location evidence="1">Membrane</location>
        <topology evidence="1">Multi-pass membrane protein</topology>
    </subcellularLocation>
</comment>
<feature type="transmembrane region" description="Helical" evidence="10">
    <location>
        <begin position="288"/>
        <end position="308"/>
    </location>
</feature>
<dbReference type="InterPro" id="IPR017927">
    <property type="entry name" value="FAD-bd_FR_type"/>
</dbReference>
<dbReference type="Proteomes" id="UP001285441">
    <property type="component" value="Unassembled WGS sequence"/>
</dbReference>
<dbReference type="GO" id="GO:0006826">
    <property type="term" value="P:iron ion transport"/>
    <property type="evidence" value="ECO:0007669"/>
    <property type="project" value="TreeGrafter"/>
</dbReference>
<keyword evidence="6 10" id="KW-1133">Transmembrane helix</keyword>
<proteinExistence type="inferred from homology"/>
<evidence type="ECO:0000313" key="13">
    <source>
        <dbReference type="Proteomes" id="UP001285441"/>
    </source>
</evidence>
<dbReference type="AlphaFoldDB" id="A0AAE0P497"/>
<dbReference type="Pfam" id="PF08022">
    <property type="entry name" value="FAD_binding_8"/>
    <property type="match status" value="1"/>
</dbReference>
<feature type="transmembrane region" description="Helical" evidence="10">
    <location>
        <begin position="137"/>
        <end position="159"/>
    </location>
</feature>
<keyword evidence="5" id="KW-0249">Electron transport</keyword>
<feature type="transmembrane region" description="Helical" evidence="10">
    <location>
        <begin position="216"/>
        <end position="235"/>
    </location>
</feature>
<evidence type="ECO:0000313" key="12">
    <source>
        <dbReference type="EMBL" id="KAK3393031.1"/>
    </source>
</evidence>
<dbReference type="Pfam" id="PF01794">
    <property type="entry name" value="Ferric_reduct"/>
    <property type="match status" value="1"/>
</dbReference>